<evidence type="ECO:0000256" key="2">
    <source>
        <dbReference type="ARBA" id="ARBA00022679"/>
    </source>
</evidence>
<dbReference type="InterPro" id="IPR029063">
    <property type="entry name" value="SAM-dependent_MTases_sf"/>
</dbReference>
<feature type="domain" description="Methyltransferase" evidence="3">
    <location>
        <begin position="25"/>
        <end position="116"/>
    </location>
</feature>
<protein>
    <submittedName>
        <fullName evidence="4">Methyltransferase</fullName>
    </submittedName>
</protein>
<dbReference type="EMBL" id="CP017755">
    <property type="protein sequence ID" value="AOZ09021.1"/>
    <property type="molecule type" value="Genomic_DNA"/>
</dbReference>
<dbReference type="RefSeq" id="WP_071071665.1">
    <property type="nucleotide sequence ID" value="NZ_CP017755.1"/>
</dbReference>
<dbReference type="PANTHER" id="PTHR43861">
    <property type="entry name" value="TRANS-ACONITATE 2-METHYLTRANSFERASE-RELATED"/>
    <property type="match status" value="1"/>
</dbReference>
<organism evidence="4 5">
    <name type="scientific">Cupriavidus malaysiensis</name>
    <dbReference type="NCBI Taxonomy" id="367825"/>
    <lineage>
        <taxon>Bacteria</taxon>
        <taxon>Pseudomonadati</taxon>
        <taxon>Pseudomonadota</taxon>
        <taxon>Betaproteobacteria</taxon>
        <taxon>Burkholderiales</taxon>
        <taxon>Burkholderiaceae</taxon>
        <taxon>Cupriavidus</taxon>
    </lineage>
</organism>
<accession>A0ABM6FBJ7</accession>
<gene>
    <name evidence="4" type="ORF">BKK80_24500</name>
</gene>
<dbReference type="Proteomes" id="UP000177515">
    <property type="component" value="Chromosome 2"/>
</dbReference>
<sequence length="193" mass="21693">MPSFSDPWLHPWLPAISARSTTSPVLEIGCGHGDDTAVLADAGLRVIAFDLSRAAVAAARLRVPSAQIECRDIRAPFPPQASELGAVIASLSLHYFPWDETVSIVQRIRDVMRPGGWLLCRLNSTEDHNFGAGQGVRIEENYYSVDGQPKRFFDEEAVCRLFDGQWQRVSMTHQRTRKYVRSKALWEVVVERV</sequence>
<dbReference type="GO" id="GO:0008168">
    <property type="term" value="F:methyltransferase activity"/>
    <property type="evidence" value="ECO:0007669"/>
    <property type="project" value="UniProtKB-KW"/>
</dbReference>
<proteinExistence type="predicted"/>
<keyword evidence="5" id="KW-1185">Reference proteome</keyword>
<evidence type="ECO:0000256" key="1">
    <source>
        <dbReference type="ARBA" id="ARBA00022603"/>
    </source>
</evidence>
<keyword evidence="2" id="KW-0808">Transferase</keyword>
<name>A0ABM6FBJ7_9BURK</name>
<dbReference type="GO" id="GO:0032259">
    <property type="term" value="P:methylation"/>
    <property type="evidence" value="ECO:0007669"/>
    <property type="project" value="UniProtKB-KW"/>
</dbReference>
<keyword evidence="1 4" id="KW-0489">Methyltransferase</keyword>
<evidence type="ECO:0000313" key="5">
    <source>
        <dbReference type="Proteomes" id="UP000177515"/>
    </source>
</evidence>
<evidence type="ECO:0000259" key="3">
    <source>
        <dbReference type="Pfam" id="PF13649"/>
    </source>
</evidence>
<dbReference type="Pfam" id="PF13649">
    <property type="entry name" value="Methyltransf_25"/>
    <property type="match status" value="1"/>
</dbReference>
<dbReference type="InterPro" id="IPR041698">
    <property type="entry name" value="Methyltransf_25"/>
</dbReference>
<dbReference type="PANTHER" id="PTHR43861:SF1">
    <property type="entry name" value="TRANS-ACONITATE 2-METHYLTRANSFERASE"/>
    <property type="match status" value="1"/>
</dbReference>
<dbReference type="SUPFAM" id="SSF53335">
    <property type="entry name" value="S-adenosyl-L-methionine-dependent methyltransferases"/>
    <property type="match status" value="1"/>
</dbReference>
<dbReference type="Gene3D" id="3.40.50.150">
    <property type="entry name" value="Vaccinia Virus protein VP39"/>
    <property type="match status" value="1"/>
</dbReference>
<reference evidence="4 5" key="1">
    <citation type="submission" date="2016-10" db="EMBL/GenBank/DDBJ databases">
        <title>Complete genome sequences of three Cupriavidus strains isolated from various Malaysian environments.</title>
        <authorList>
            <person name="Abdullah A.A.-A."/>
            <person name="Shafie N.A.H."/>
            <person name="Lau N.S."/>
        </authorList>
    </citation>
    <scope>NUCLEOTIDE SEQUENCE [LARGE SCALE GENOMIC DNA]</scope>
    <source>
        <strain evidence="4 5">USMAA1020</strain>
    </source>
</reference>
<evidence type="ECO:0000313" key="4">
    <source>
        <dbReference type="EMBL" id="AOZ09021.1"/>
    </source>
</evidence>
<dbReference type="CDD" id="cd02440">
    <property type="entry name" value="AdoMet_MTases"/>
    <property type="match status" value="1"/>
</dbReference>